<keyword evidence="3" id="KW-0732">Signal</keyword>
<proteinExistence type="predicted"/>
<evidence type="ECO:0000313" key="5">
    <source>
        <dbReference type="Proteomes" id="UP000728032"/>
    </source>
</evidence>
<feature type="transmembrane region" description="Helical" evidence="2">
    <location>
        <begin position="117"/>
        <end position="140"/>
    </location>
</feature>
<keyword evidence="2" id="KW-1133">Transmembrane helix</keyword>
<evidence type="ECO:0000313" key="4">
    <source>
        <dbReference type="EMBL" id="CAD7645664.1"/>
    </source>
</evidence>
<feature type="signal peptide" evidence="3">
    <location>
        <begin position="1"/>
        <end position="26"/>
    </location>
</feature>
<keyword evidence="2" id="KW-0472">Membrane</keyword>
<evidence type="ECO:0000256" key="2">
    <source>
        <dbReference type="SAM" id="Phobius"/>
    </source>
</evidence>
<dbReference type="EMBL" id="OC916933">
    <property type="protein sequence ID" value="CAD7645664.1"/>
    <property type="molecule type" value="Genomic_DNA"/>
</dbReference>
<feature type="chain" id="PRO_5035592302" evidence="3">
    <location>
        <begin position="27"/>
        <end position="441"/>
    </location>
</feature>
<dbReference type="EMBL" id="CAJPVJ010002108">
    <property type="protein sequence ID" value="CAG2165785.1"/>
    <property type="molecule type" value="Genomic_DNA"/>
</dbReference>
<evidence type="ECO:0000256" key="1">
    <source>
        <dbReference type="SAM" id="MobiDB-lite"/>
    </source>
</evidence>
<gene>
    <name evidence="4" type="ORF">ONB1V03_LOCUS5323</name>
</gene>
<organism evidence="4">
    <name type="scientific">Oppiella nova</name>
    <dbReference type="NCBI Taxonomy" id="334625"/>
    <lineage>
        <taxon>Eukaryota</taxon>
        <taxon>Metazoa</taxon>
        <taxon>Ecdysozoa</taxon>
        <taxon>Arthropoda</taxon>
        <taxon>Chelicerata</taxon>
        <taxon>Arachnida</taxon>
        <taxon>Acari</taxon>
        <taxon>Acariformes</taxon>
        <taxon>Sarcoptiformes</taxon>
        <taxon>Oribatida</taxon>
        <taxon>Brachypylina</taxon>
        <taxon>Oppioidea</taxon>
        <taxon>Oppiidae</taxon>
        <taxon>Oppiella</taxon>
    </lineage>
</organism>
<evidence type="ECO:0000256" key="3">
    <source>
        <dbReference type="SAM" id="SignalP"/>
    </source>
</evidence>
<feature type="region of interest" description="Disordered" evidence="1">
    <location>
        <begin position="367"/>
        <end position="389"/>
    </location>
</feature>
<keyword evidence="5" id="KW-1185">Reference proteome</keyword>
<dbReference type="Proteomes" id="UP000728032">
    <property type="component" value="Unassembled WGS sequence"/>
</dbReference>
<accession>A0A7R9LQ26</accession>
<feature type="region of interest" description="Disordered" evidence="1">
    <location>
        <begin position="418"/>
        <end position="441"/>
    </location>
</feature>
<dbReference type="AlphaFoldDB" id="A0A7R9LQ26"/>
<protein>
    <submittedName>
        <fullName evidence="4">Uncharacterized protein</fullName>
    </submittedName>
</protein>
<sequence length="441" mass="47642">MVSKLTARLVTVMVIMSAISSSMVSGDNGLVDDNEWQDFTLEYTCDDLCAADALYDGPPDAILSMPPPPLPPSMHALLLTNRTPIADDCNLCHVFKDPTDYDFASVPNPEVKDQDSWLSVVVVTILGSTLFCLLFLVFLFKCKHWKIFPVSDSCPILPESFLGGHKSAPPPCSPTDSCISPVVNEKSPQSVITDAPSKKTCVTSSKYWKRGPNGPHGLHSPDTDRVGTDCSTDFDPYSDAASCTSSPVYAELDPAGVTHALSTGPTPIILGGPSISPYAVCNTYSEVADAVRMAALGSSSALLPDASYDNAAYLTGNPHAIYHGSRSLRRAAHRAATLGQLGSATPLLRSHYSLNATPQQLNYLTSDRPQKKQRPHHGGQASRSSRGLHDELQANRFERQHGIYTDLPVHSPSLTTFRTARQLNPRDNPKRPLPPVPGVRL</sequence>
<reference evidence="4" key="1">
    <citation type="submission" date="2020-11" db="EMBL/GenBank/DDBJ databases">
        <authorList>
            <person name="Tran Van P."/>
        </authorList>
    </citation>
    <scope>NUCLEOTIDE SEQUENCE</scope>
</reference>
<name>A0A7R9LQ26_9ACAR</name>
<feature type="compositionally biased region" description="Pro residues" evidence="1">
    <location>
        <begin position="431"/>
        <end position="441"/>
    </location>
</feature>
<dbReference type="OrthoDB" id="6500568at2759"/>
<keyword evidence="2" id="KW-0812">Transmembrane</keyword>